<dbReference type="Pfam" id="PF01553">
    <property type="entry name" value="Acyltransferase"/>
    <property type="match status" value="1"/>
</dbReference>
<evidence type="ECO:0000259" key="2">
    <source>
        <dbReference type="SMART" id="SM00563"/>
    </source>
</evidence>
<feature type="region of interest" description="Disordered" evidence="1">
    <location>
        <begin position="529"/>
        <end position="557"/>
    </location>
</feature>
<dbReference type="Gene3D" id="3.40.50.12780">
    <property type="entry name" value="N-terminal domain of ligase-like"/>
    <property type="match status" value="1"/>
</dbReference>
<dbReference type="InterPro" id="IPR045851">
    <property type="entry name" value="AMP-bd_C_sf"/>
</dbReference>
<name>A0A6J4IIG5_9BACT</name>
<keyword evidence="3" id="KW-0436">Ligase</keyword>
<protein>
    <submittedName>
        <fullName evidence="3">Long-chain-fatty-acid--CoA ligase</fullName>
        <ecNumber evidence="3">6.2.1.3</ecNumber>
    </submittedName>
</protein>
<sequence>MAHPSFGERALYAVGHAIFGLIYRVTKTGVEHLPTGGFLLLPNHISFVDAIVLLLACPRKIRFIIDEAYYRHRILHPFLKLGGCIPITPRKAKEAMRAAADRIRAGEIVCLFPEGQLSRSGSLLRLRRGYELIARQAEAPVVPVWLDELWGSIFSFKGGRFFTKWPQSLPYRVAVAFGKPLDADHADIATVREELLKLGEACYTHRPVLRQHLAYACLRGLKRAPFGTAIIDGLDHSTLSRGKLLGVATALARHLRQRCPEPRIGVVLPPGKGGVVANLAVMLAGKIPVNLNFTSSSEAIRSAQSQAGLRTIISARPMAKKLENFPWTPEVLHLDEVLPAMKPAILAWWLVSLVTPARLLAALLHVPRLGDRTEAILLFTSGSSGMPKGVPLTHRNIVGNVSQFSMMLSSRPDDLIVASLPFFHSFGCTVTLWYPLIEGVKIVTYPSPLEAAKIAALVEKYAATIMFGTPTFLRAYLRKAEPPQLRSLRLLITGAEKLQSDIAEAFEQRFGKPVYEGYGLTETSPVVSVNLPSPRPAKEGDAVQPSSRAGSTGKMAPGIAAEIRDPESGTKLSLHETGMLWLRGPNIFEGYLDDPARSAEVLHDGWFKTGDLGRFDEDGFLFIDGRLSRFSKMGGEMVPHELVEQKILTALNLDANAERLIAVMGVTDEAKGEALVLLSSIEIDSQQLRAALRAAEVPNLWVPRTICRVDEIPVLASGKLDLGKCKDLAGAA</sequence>
<feature type="domain" description="Phospholipid/glycerol acyltransferase" evidence="2">
    <location>
        <begin position="38"/>
        <end position="149"/>
    </location>
</feature>
<dbReference type="AlphaFoldDB" id="A0A6J4IIG5"/>
<dbReference type="InterPro" id="IPR042099">
    <property type="entry name" value="ANL_N_sf"/>
</dbReference>
<evidence type="ECO:0000256" key="1">
    <source>
        <dbReference type="SAM" id="MobiDB-lite"/>
    </source>
</evidence>
<dbReference type="PANTHER" id="PTHR43767">
    <property type="entry name" value="LONG-CHAIN-FATTY-ACID--COA LIGASE"/>
    <property type="match status" value="1"/>
</dbReference>
<dbReference type="Pfam" id="PF00501">
    <property type="entry name" value="AMP-binding"/>
    <property type="match status" value="1"/>
</dbReference>
<dbReference type="PANTHER" id="PTHR43767:SF1">
    <property type="entry name" value="NONRIBOSOMAL PEPTIDE SYNTHASE PES1 (EUROFUNG)-RELATED"/>
    <property type="match status" value="1"/>
</dbReference>
<dbReference type="PROSITE" id="PS00455">
    <property type="entry name" value="AMP_BINDING"/>
    <property type="match status" value="1"/>
</dbReference>
<dbReference type="GO" id="GO:0004467">
    <property type="term" value="F:long-chain fatty acid-CoA ligase activity"/>
    <property type="evidence" value="ECO:0007669"/>
    <property type="project" value="UniProtKB-EC"/>
</dbReference>
<proteinExistence type="predicted"/>
<dbReference type="InterPro" id="IPR000873">
    <property type="entry name" value="AMP-dep_synth/lig_dom"/>
</dbReference>
<accession>A0A6J4IIG5</accession>
<gene>
    <name evidence="3" type="ORF">AVDCRST_MAG42-2252</name>
</gene>
<dbReference type="SMART" id="SM00563">
    <property type="entry name" value="PlsC"/>
    <property type="match status" value="1"/>
</dbReference>
<dbReference type="InterPro" id="IPR002123">
    <property type="entry name" value="Plipid/glycerol_acylTrfase"/>
</dbReference>
<dbReference type="SUPFAM" id="SSF56801">
    <property type="entry name" value="Acetyl-CoA synthetase-like"/>
    <property type="match status" value="1"/>
</dbReference>
<dbReference type="GO" id="GO:0016746">
    <property type="term" value="F:acyltransferase activity"/>
    <property type="evidence" value="ECO:0007669"/>
    <property type="project" value="InterPro"/>
</dbReference>
<dbReference type="EMBL" id="CADCTA010000080">
    <property type="protein sequence ID" value="CAA9251369.1"/>
    <property type="molecule type" value="Genomic_DNA"/>
</dbReference>
<organism evidence="3">
    <name type="scientific">uncultured Chthoniobacterales bacterium</name>
    <dbReference type="NCBI Taxonomy" id="1836801"/>
    <lineage>
        <taxon>Bacteria</taxon>
        <taxon>Pseudomonadati</taxon>
        <taxon>Verrucomicrobiota</taxon>
        <taxon>Spartobacteria</taxon>
        <taxon>Chthoniobacterales</taxon>
        <taxon>environmental samples</taxon>
    </lineage>
</organism>
<dbReference type="SUPFAM" id="SSF69593">
    <property type="entry name" value="Glycerol-3-phosphate (1)-acyltransferase"/>
    <property type="match status" value="1"/>
</dbReference>
<evidence type="ECO:0000313" key="3">
    <source>
        <dbReference type="EMBL" id="CAA9251369.1"/>
    </source>
</evidence>
<dbReference type="InterPro" id="IPR050237">
    <property type="entry name" value="ATP-dep_AMP-bd_enzyme"/>
</dbReference>
<dbReference type="CDD" id="cd07989">
    <property type="entry name" value="LPLAT_AGPAT-like"/>
    <property type="match status" value="1"/>
</dbReference>
<dbReference type="Gene3D" id="3.30.300.30">
    <property type="match status" value="1"/>
</dbReference>
<dbReference type="EC" id="6.2.1.3" evidence="3"/>
<dbReference type="InterPro" id="IPR020845">
    <property type="entry name" value="AMP-binding_CS"/>
</dbReference>
<reference evidence="3" key="1">
    <citation type="submission" date="2020-02" db="EMBL/GenBank/DDBJ databases">
        <authorList>
            <person name="Meier V. D."/>
        </authorList>
    </citation>
    <scope>NUCLEOTIDE SEQUENCE</scope>
    <source>
        <strain evidence="3">AVDCRST_MAG42</strain>
    </source>
</reference>